<proteinExistence type="predicted"/>
<dbReference type="InterPro" id="IPR008551">
    <property type="entry name" value="TANGO2"/>
</dbReference>
<dbReference type="PANTHER" id="PTHR17985">
    <property type="entry name" value="SER/THR-RICH PROTEIN T10 IN DGCR REGION"/>
    <property type="match status" value="1"/>
</dbReference>
<sequence length="252" mass="27616">MCLIVFSWQPTSQQPLRLAANRDEFYARPTAALDWWADAPQVLAGRDLQAGGTWLGVTRSGRFAALTNVRDLTQKQGSRSRGELTAGFLTGHSPPLAYCQQLAEQGGDFTGFNLLVGDHQQLVYFNPREGAPQVLAAGTYGLSNAALDTPWPKLLRTREGLLGLSAEARLEDYLDLLADPTRPADHHLPDTGIGLEWERLLGSAFIHSGSYGTRASSVLRIGAEVDFFERSFGPHGENVGDVQQRFVREPLI</sequence>
<name>A0A1H7F3C1_9GAMM</name>
<keyword evidence="2" id="KW-1185">Reference proteome</keyword>
<evidence type="ECO:0000313" key="2">
    <source>
        <dbReference type="Proteomes" id="UP000185766"/>
    </source>
</evidence>
<protein>
    <submittedName>
        <fullName evidence="1">Uncharacterized conserved protein, contains NRDE domain</fullName>
    </submittedName>
</protein>
<dbReference type="Proteomes" id="UP000185766">
    <property type="component" value="Unassembled WGS sequence"/>
</dbReference>
<dbReference type="PANTHER" id="PTHR17985:SF8">
    <property type="entry name" value="TRANSPORT AND GOLGI ORGANIZATION PROTEIN 2 HOMOLOG"/>
    <property type="match status" value="1"/>
</dbReference>
<evidence type="ECO:0000313" key="1">
    <source>
        <dbReference type="EMBL" id="SEK18792.1"/>
    </source>
</evidence>
<reference evidence="1 2" key="1">
    <citation type="submission" date="2016-10" db="EMBL/GenBank/DDBJ databases">
        <authorList>
            <person name="de Groot N.N."/>
        </authorList>
    </citation>
    <scope>NUCLEOTIDE SEQUENCE [LARGE SCALE GENOMIC DNA]</scope>
    <source>
        <strain evidence="1 2">JCM 19513</strain>
    </source>
</reference>
<dbReference type="Pfam" id="PF05742">
    <property type="entry name" value="TANGO2"/>
    <property type="match status" value="1"/>
</dbReference>
<dbReference type="AlphaFoldDB" id="A0A1H7F3C1"/>
<dbReference type="RefSeq" id="WP_074863930.1">
    <property type="nucleotide sequence ID" value="NZ_FOAS01000001.1"/>
</dbReference>
<dbReference type="EMBL" id="FOAS01000001">
    <property type="protein sequence ID" value="SEK18792.1"/>
    <property type="molecule type" value="Genomic_DNA"/>
</dbReference>
<dbReference type="STRING" id="1429083.GCA_001885685_00589"/>
<gene>
    <name evidence="1" type="ORF">SAMN05216214_10130</name>
</gene>
<accession>A0A1H7F3C1</accession>
<organism evidence="1 2">
    <name type="scientific">Atopomonas hussainii</name>
    <dbReference type="NCBI Taxonomy" id="1429083"/>
    <lineage>
        <taxon>Bacteria</taxon>
        <taxon>Pseudomonadati</taxon>
        <taxon>Pseudomonadota</taxon>
        <taxon>Gammaproteobacteria</taxon>
        <taxon>Pseudomonadales</taxon>
        <taxon>Pseudomonadaceae</taxon>
        <taxon>Atopomonas</taxon>
    </lineage>
</organism>